<sequence length="285" mass="29088">MRHHLLLWLCLLLAPAAIAQNPPCSISVPAIHLGTYAGSRVATGVTPVSVVCPPSTSYTIGLRSNAGGASNSVRAMRGSRGAKLNYQLFQDAAHSVNWGSEIGTDVVAGVGTGSVQRFNIYPVLLQGQPSPQGEYTDAVTVSVTSNRGTYSVNVPVIANATGLCVVLSTSMAFGSYGGSAIASTSTISLTCTANITYDIALSAGTTTGATPSARKMAGPNGGMLSYGLYRDAAMTLNWGATSGSDTLTGVATGLLQPITVYGKIPAGQIVPIGNYSDSITATITY</sequence>
<accession>A0A1H4ITY1</accession>
<dbReference type="InterPro" id="IPR053167">
    <property type="entry name" value="Spore_coat_component"/>
</dbReference>
<evidence type="ECO:0000259" key="2">
    <source>
        <dbReference type="Pfam" id="PF05229"/>
    </source>
</evidence>
<feature type="domain" description="Spore coat protein U/FanG" evidence="2">
    <location>
        <begin position="154"/>
        <end position="282"/>
    </location>
</feature>
<keyword evidence="3" id="KW-0946">Virion</keyword>
<dbReference type="Pfam" id="PF05229">
    <property type="entry name" value="SCPU"/>
    <property type="match status" value="2"/>
</dbReference>
<evidence type="ECO:0000256" key="1">
    <source>
        <dbReference type="SAM" id="SignalP"/>
    </source>
</evidence>
<proteinExistence type="predicted"/>
<gene>
    <name evidence="3" type="ORF">SAMN05443244_0080</name>
</gene>
<dbReference type="InterPro" id="IPR007893">
    <property type="entry name" value="Spore_coat_U/FanG"/>
</dbReference>
<dbReference type="EMBL" id="FNSD01000001">
    <property type="protein sequence ID" value="SEB37571.1"/>
    <property type="molecule type" value="Genomic_DNA"/>
</dbReference>
<feature type="domain" description="Spore coat protein U/FanG" evidence="2">
    <location>
        <begin position="18"/>
        <end position="141"/>
    </location>
</feature>
<keyword evidence="1" id="KW-0732">Signal</keyword>
<dbReference type="AlphaFoldDB" id="A0A1H4ITY1"/>
<evidence type="ECO:0000313" key="3">
    <source>
        <dbReference type="EMBL" id="SEB37571.1"/>
    </source>
</evidence>
<dbReference type="PANTHER" id="PTHR37089:SF4">
    <property type="entry name" value="EXPORTED PROTEIN"/>
    <property type="match status" value="1"/>
</dbReference>
<organism evidence="3 4">
    <name type="scientific">Terriglobus roseus</name>
    <dbReference type="NCBI Taxonomy" id="392734"/>
    <lineage>
        <taxon>Bacteria</taxon>
        <taxon>Pseudomonadati</taxon>
        <taxon>Acidobacteriota</taxon>
        <taxon>Terriglobia</taxon>
        <taxon>Terriglobales</taxon>
        <taxon>Acidobacteriaceae</taxon>
        <taxon>Terriglobus</taxon>
    </lineage>
</organism>
<feature type="signal peptide" evidence="1">
    <location>
        <begin position="1"/>
        <end position="19"/>
    </location>
</feature>
<feature type="chain" id="PRO_5010285486" evidence="1">
    <location>
        <begin position="20"/>
        <end position="285"/>
    </location>
</feature>
<dbReference type="SMART" id="SM00972">
    <property type="entry name" value="SCPU"/>
    <property type="match status" value="2"/>
</dbReference>
<protein>
    <submittedName>
        <fullName evidence="3">Spore coat protein U (SCPU) domain-containing protein</fullName>
    </submittedName>
</protein>
<dbReference type="PANTHER" id="PTHR37089">
    <property type="entry name" value="PROTEIN U-RELATED"/>
    <property type="match status" value="1"/>
</dbReference>
<reference evidence="3 4" key="1">
    <citation type="submission" date="2016-10" db="EMBL/GenBank/DDBJ databases">
        <authorList>
            <person name="de Groot N.N."/>
        </authorList>
    </citation>
    <scope>NUCLEOTIDE SEQUENCE [LARGE SCALE GENOMIC DNA]</scope>
    <source>
        <strain evidence="3 4">AB35.6</strain>
    </source>
</reference>
<name>A0A1H4ITY1_9BACT</name>
<dbReference type="Proteomes" id="UP000182409">
    <property type="component" value="Unassembled WGS sequence"/>
</dbReference>
<keyword evidence="3" id="KW-0167">Capsid protein</keyword>
<evidence type="ECO:0000313" key="4">
    <source>
        <dbReference type="Proteomes" id="UP000182409"/>
    </source>
</evidence>